<feature type="non-terminal residue" evidence="1">
    <location>
        <position position="1"/>
    </location>
</feature>
<reference evidence="2" key="1">
    <citation type="submission" date="2022-10" db="EMBL/GenBank/DDBJ databases">
        <title>Genome assembly of Pristionchus species.</title>
        <authorList>
            <person name="Yoshida K."/>
            <person name="Sommer R.J."/>
        </authorList>
    </citation>
    <scope>NUCLEOTIDE SEQUENCE [LARGE SCALE GENOMIC DNA]</scope>
    <source>
        <strain evidence="2">RS5460</strain>
    </source>
</reference>
<proteinExistence type="predicted"/>
<comment type="caution">
    <text evidence="1">The sequence shown here is derived from an EMBL/GenBank/DDBJ whole genome shotgun (WGS) entry which is preliminary data.</text>
</comment>
<keyword evidence="2" id="KW-1185">Reference proteome</keyword>
<protein>
    <submittedName>
        <fullName evidence="1">Uncharacterized protein</fullName>
    </submittedName>
</protein>
<dbReference type="Proteomes" id="UP001328107">
    <property type="component" value="Unassembled WGS sequence"/>
</dbReference>
<evidence type="ECO:0000313" key="2">
    <source>
        <dbReference type="Proteomes" id="UP001328107"/>
    </source>
</evidence>
<sequence length="62" mass="6993">FSELRFLKIHDTVSVNKYTESFLARTEMPLSIIEIVPSGIWSAWPIEIPAVEACPKGDCRSI</sequence>
<organism evidence="1 2">
    <name type="scientific">Pristionchus mayeri</name>
    <dbReference type="NCBI Taxonomy" id="1317129"/>
    <lineage>
        <taxon>Eukaryota</taxon>
        <taxon>Metazoa</taxon>
        <taxon>Ecdysozoa</taxon>
        <taxon>Nematoda</taxon>
        <taxon>Chromadorea</taxon>
        <taxon>Rhabditida</taxon>
        <taxon>Rhabditina</taxon>
        <taxon>Diplogasteromorpha</taxon>
        <taxon>Diplogasteroidea</taxon>
        <taxon>Neodiplogasteridae</taxon>
        <taxon>Pristionchus</taxon>
    </lineage>
</organism>
<dbReference type="AlphaFoldDB" id="A0AAN5D6X2"/>
<gene>
    <name evidence="1" type="ORF">PMAYCL1PPCAC_28053</name>
</gene>
<accession>A0AAN5D6X2</accession>
<evidence type="ECO:0000313" key="1">
    <source>
        <dbReference type="EMBL" id="GMR57858.1"/>
    </source>
</evidence>
<name>A0AAN5D6X2_9BILA</name>
<dbReference type="EMBL" id="BTRK01000006">
    <property type="protein sequence ID" value="GMR57858.1"/>
    <property type="molecule type" value="Genomic_DNA"/>
</dbReference>